<accession>A0A6G0WU97</accession>
<dbReference type="Pfam" id="PF14966">
    <property type="entry name" value="DNA_repr_REX1B"/>
    <property type="match status" value="1"/>
</dbReference>
<sequence length="201" mass="22631">MDLNACLDILKARAQTPHDGDHCVEENASKSLALKVESNDAALEPEVEAMSSRELVQTFQTCQAKRVQVYQEFEKGFGELMLKEELAPFTQGITKQFASISNQINAIERVLRGKKGVPVSVPDIIRKVQGEEKEKLLLTSALLLEKMRLKRAEDADPDDSSIPIFEKSIESMKATHTSIIERINELLEELRYEDINDDENA</sequence>
<name>A0A6G0WU97_9STRA</name>
<evidence type="ECO:0000313" key="2">
    <source>
        <dbReference type="Proteomes" id="UP000481153"/>
    </source>
</evidence>
<dbReference type="PANTHER" id="PTHR28309">
    <property type="entry name" value="REQUIRED FOR EXCISION 1-B DOMAIN-CONTAINING PROTEIN"/>
    <property type="match status" value="1"/>
</dbReference>
<comment type="caution">
    <text evidence="1">The sequence shown here is derived from an EMBL/GenBank/DDBJ whole genome shotgun (WGS) entry which is preliminary data.</text>
</comment>
<dbReference type="AlphaFoldDB" id="A0A6G0WU97"/>
<dbReference type="PANTHER" id="PTHR28309:SF1">
    <property type="entry name" value="REQUIRED FOR EXCISION 1-B DOMAIN-CONTAINING PROTEIN"/>
    <property type="match status" value="1"/>
</dbReference>
<organism evidence="1 2">
    <name type="scientific">Aphanomyces euteiches</name>
    <dbReference type="NCBI Taxonomy" id="100861"/>
    <lineage>
        <taxon>Eukaryota</taxon>
        <taxon>Sar</taxon>
        <taxon>Stramenopiles</taxon>
        <taxon>Oomycota</taxon>
        <taxon>Saprolegniomycetes</taxon>
        <taxon>Saprolegniales</taxon>
        <taxon>Verrucalvaceae</taxon>
        <taxon>Aphanomyces</taxon>
    </lineage>
</organism>
<gene>
    <name evidence="1" type="ORF">Ae201684_011620</name>
</gene>
<dbReference type="Proteomes" id="UP000481153">
    <property type="component" value="Unassembled WGS sequence"/>
</dbReference>
<dbReference type="InterPro" id="IPR039491">
    <property type="entry name" value="REX1-B"/>
</dbReference>
<dbReference type="EMBL" id="VJMJ01000147">
    <property type="protein sequence ID" value="KAF0731072.1"/>
    <property type="molecule type" value="Genomic_DNA"/>
</dbReference>
<reference evidence="1 2" key="1">
    <citation type="submission" date="2019-07" db="EMBL/GenBank/DDBJ databases">
        <title>Genomics analysis of Aphanomyces spp. identifies a new class of oomycete effector associated with host adaptation.</title>
        <authorList>
            <person name="Gaulin E."/>
        </authorList>
    </citation>
    <scope>NUCLEOTIDE SEQUENCE [LARGE SCALE GENOMIC DNA]</scope>
    <source>
        <strain evidence="1 2">ATCC 201684</strain>
    </source>
</reference>
<evidence type="ECO:0000313" key="1">
    <source>
        <dbReference type="EMBL" id="KAF0731072.1"/>
    </source>
</evidence>
<keyword evidence="2" id="KW-1185">Reference proteome</keyword>
<proteinExistence type="predicted"/>
<dbReference type="VEuPathDB" id="FungiDB:AeMF1_019602"/>
<protein>
    <submittedName>
        <fullName evidence="1">Uncharacterized protein</fullName>
    </submittedName>
</protein>